<dbReference type="RefSeq" id="WP_147001059.1">
    <property type="nucleotide sequence ID" value="NZ_CP042387.1"/>
</dbReference>
<sequence>MEGVVNVFLCRDGRDIQMSMVEYEDEQRRFNGNVKVEVNRHKRTVTINDGWITKFVSEPKYLDGMHIREITISTRMSTGGDLDKLQYMLVMARQGRLAFKNAQMIKQP</sequence>
<gene>
    <name evidence="1" type="ORF">FGL83_05495</name>
</gene>
<organism evidence="1 2">
    <name type="scientific">Leuconostoc lactis</name>
    <dbReference type="NCBI Taxonomy" id="1246"/>
    <lineage>
        <taxon>Bacteria</taxon>
        <taxon>Bacillati</taxon>
        <taxon>Bacillota</taxon>
        <taxon>Bacilli</taxon>
        <taxon>Lactobacillales</taxon>
        <taxon>Lactobacillaceae</taxon>
        <taxon>Leuconostoc</taxon>
    </lineage>
</organism>
<dbReference type="GeneID" id="66531642"/>
<evidence type="ECO:0000313" key="2">
    <source>
        <dbReference type="Proteomes" id="UP000321298"/>
    </source>
</evidence>
<accession>A0AAP9ECL3</accession>
<keyword evidence="2" id="KW-1185">Reference proteome</keyword>
<dbReference type="EMBL" id="CP042387">
    <property type="protein sequence ID" value="QEA44148.1"/>
    <property type="molecule type" value="Genomic_DNA"/>
</dbReference>
<reference evidence="1 2" key="1">
    <citation type="submission" date="2019-06" db="EMBL/GenBank/DDBJ databases">
        <title>Genome analyses of bacteria isolated from kimchi.</title>
        <authorList>
            <person name="Lee S."/>
            <person name="Ahn S."/>
            <person name="Roh S."/>
        </authorList>
    </citation>
    <scope>NUCLEOTIDE SEQUENCE [LARGE SCALE GENOMIC DNA]</scope>
    <source>
        <strain evidence="1 2">CBA3625</strain>
    </source>
</reference>
<evidence type="ECO:0000313" key="1">
    <source>
        <dbReference type="EMBL" id="QEA44148.1"/>
    </source>
</evidence>
<proteinExistence type="predicted"/>
<name>A0AAP9ECL3_LEULA</name>
<dbReference type="Proteomes" id="UP000321298">
    <property type="component" value="Chromosome"/>
</dbReference>
<protein>
    <submittedName>
        <fullName evidence="1">Uncharacterized protein</fullName>
    </submittedName>
</protein>
<dbReference type="AlphaFoldDB" id="A0AAP9ECL3"/>